<evidence type="ECO:0000313" key="2">
    <source>
        <dbReference type="Proteomes" id="UP001146120"/>
    </source>
</evidence>
<accession>A0AAV2YUN4</accession>
<dbReference type="SUPFAM" id="SSF52058">
    <property type="entry name" value="L domain-like"/>
    <property type="match status" value="1"/>
</dbReference>
<name>A0AAV2YUN4_9STRA</name>
<comment type="caution">
    <text evidence="1">The sequence shown here is derived from an EMBL/GenBank/DDBJ whole genome shotgun (WGS) entry which is preliminary data.</text>
</comment>
<dbReference type="Gene3D" id="3.80.10.10">
    <property type="entry name" value="Ribonuclease Inhibitor"/>
    <property type="match status" value="1"/>
</dbReference>
<keyword evidence="2" id="KW-1185">Reference proteome</keyword>
<gene>
    <name evidence="1" type="ORF">N0F65_000101</name>
</gene>
<dbReference type="InterPro" id="IPR032675">
    <property type="entry name" value="LRR_dom_sf"/>
</dbReference>
<proteinExistence type="predicted"/>
<protein>
    <submittedName>
        <fullName evidence="1">Uncharacterized protein</fullName>
    </submittedName>
</protein>
<organism evidence="1 2">
    <name type="scientific">Lagenidium giganteum</name>
    <dbReference type="NCBI Taxonomy" id="4803"/>
    <lineage>
        <taxon>Eukaryota</taxon>
        <taxon>Sar</taxon>
        <taxon>Stramenopiles</taxon>
        <taxon>Oomycota</taxon>
        <taxon>Peronosporomycetes</taxon>
        <taxon>Pythiales</taxon>
        <taxon>Pythiaceae</taxon>
    </lineage>
</organism>
<sequence length="297" mass="33004">MMHLHARLRGWDVEIQGCKKSLYPWGSSSYPCAVFHIDCGNRQDGSGSDDDFVGLNHESLLVLLFFHCPALRVPRAIRNFPNLQGIGIHHSTLVSWDVNAAFDVTTQSQVAYVEFVLVNFSTFPQALVDAPLPQTLTDIEFTHTNLTTLPPNLHEAWPSMEVLYLEFSQLQEIPSTLLQMDLYWLSLTGNNISNVSIISQTPVSMASLNLDRNPFHELPETMANAVSFAILGAQRTNVDSVPAWATSEHLSGQLQMYGTPYCERESPSDSSVVTCAAHVVGVYPFDYVESFHATTDV</sequence>
<reference evidence="1" key="1">
    <citation type="submission" date="2022-11" db="EMBL/GenBank/DDBJ databases">
        <authorList>
            <person name="Morgan W.R."/>
            <person name="Tartar A."/>
        </authorList>
    </citation>
    <scope>NUCLEOTIDE SEQUENCE</scope>
    <source>
        <strain evidence="1">ARSEF 373</strain>
    </source>
</reference>
<dbReference type="Proteomes" id="UP001146120">
    <property type="component" value="Unassembled WGS sequence"/>
</dbReference>
<reference evidence="1" key="2">
    <citation type="journal article" date="2023" name="Microbiol Resour">
        <title>Decontamination and Annotation of the Draft Genome Sequence of the Oomycete Lagenidium giganteum ARSEF 373.</title>
        <authorList>
            <person name="Morgan W.R."/>
            <person name="Tartar A."/>
        </authorList>
    </citation>
    <scope>NUCLEOTIDE SEQUENCE</scope>
    <source>
        <strain evidence="1">ARSEF 373</strain>
    </source>
</reference>
<dbReference type="EMBL" id="DAKRPA010000107">
    <property type="protein sequence ID" value="DAZ98387.1"/>
    <property type="molecule type" value="Genomic_DNA"/>
</dbReference>
<dbReference type="AlphaFoldDB" id="A0AAV2YUN4"/>
<evidence type="ECO:0000313" key="1">
    <source>
        <dbReference type="EMBL" id="DAZ98387.1"/>
    </source>
</evidence>